<dbReference type="NCBIfam" id="NF006110">
    <property type="entry name" value="PRK08261.1"/>
    <property type="match status" value="1"/>
</dbReference>
<feature type="domain" description="Ketoreductase" evidence="2">
    <location>
        <begin position="216"/>
        <end position="394"/>
    </location>
</feature>
<evidence type="ECO:0000259" key="2">
    <source>
        <dbReference type="SMART" id="SM00822"/>
    </source>
</evidence>
<dbReference type="PANTHER" id="PTHR42760">
    <property type="entry name" value="SHORT-CHAIN DEHYDROGENASES/REDUCTASES FAMILY MEMBER"/>
    <property type="match status" value="1"/>
</dbReference>
<dbReference type="Gene3D" id="3.40.50.720">
    <property type="entry name" value="NAD(P)-binding Rossmann-like Domain"/>
    <property type="match status" value="2"/>
</dbReference>
<dbReference type="PANTHER" id="PTHR42760:SF78">
    <property type="entry name" value="3-OXOACYL-[ACYL-CARRIER-PROTEIN] REDUCTASE [NADH]"/>
    <property type="match status" value="1"/>
</dbReference>
<dbReference type="InterPro" id="IPR002347">
    <property type="entry name" value="SDR_fam"/>
</dbReference>
<reference evidence="3 4" key="1">
    <citation type="journal article" date="2020" name="Insects">
        <title>Bacteria Belonging to Pseudomonas typographi sp. nov. from the Bark Beetle Ips typographus Have Genomic Potential to Aid in the Host Ecology.</title>
        <authorList>
            <person name="Peral-Aranega E."/>
            <person name="Saati-Santamaria Z."/>
            <person name="Kolarik M."/>
            <person name="Rivas R."/>
            <person name="Garcia-Fraile P."/>
        </authorList>
    </citation>
    <scope>NUCLEOTIDE SEQUENCE [LARGE SCALE GENOMIC DNA]</scope>
    <source>
        <strain evidence="3 4">CA3A</strain>
    </source>
</reference>
<keyword evidence="4" id="KW-1185">Reference proteome</keyword>
<accession>A0ABR7Z8A7</accession>
<comment type="similarity">
    <text evidence="1">Belongs to the short-chain dehydrogenases/reductases (SDR) family.</text>
</comment>
<sequence>MNDPYLKFVSSEWGQKLTRAVGLPQPWRLARWQAGQTHPVDGTLLLAGDALALAASAYAGELATEVLSWQADALPLQPWNPASGQLLKAVLFDASGIRQSHELKRLYECFQPLLRHLAPNARLVLLGRPPQALEAIEAQVSQRALEGFTRSLAKELRQGATAQLLYVAEQAQVHLEAALRFFLSAKSAYINGQVLSLRASTGAATVADWQRPLAGRKALVTGAARGIGAAIAETLARDGASVVLVDLPATQAELNGLALRLGGSSLALDITAADAPARLIDALPEGVDILVHNAGITRDKTVANMAAELWDPVIAVNLDAPRLLTEALFAAGSLRDDGRVVLLSSVSAIGGNRGQANYAASKAGLVGLAEALAPILAERGIGIAAVAPGFIETHMTEHMPFALRETGRRMNVLGQAGQPQDVAEAVAWLAQPVGGALNGQVLRVCGQSYLGA</sequence>
<gene>
    <name evidence="3" type="ORF">HAQ05_22735</name>
</gene>
<evidence type="ECO:0000256" key="1">
    <source>
        <dbReference type="ARBA" id="ARBA00006484"/>
    </source>
</evidence>
<evidence type="ECO:0000313" key="4">
    <source>
        <dbReference type="Proteomes" id="UP000805841"/>
    </source>
</evidence>
<dbReference type="InterPro" id="IPR020904">
    <property type="entry name" value="Sc_DH/Rdtase_CS"/>
</dbReference>
<comment type="caution">
    <text evidence="3">The sequence shown here is derived from an EMBL/GenBank/DDBJ whole genome shotgun (WGS) entry which is preliminary data.</text>
</comment>
<protein>
    <submittedName>
        <fullName evidence="3">3-oxoacyl-ACP reductase</fullName>
    </submittedName>
</protein>
<proteinExistence type="inferred from homology"/>
<organism evidence="3 4">
    <name type="scientific">Pseudomonas typographi</name>
    <dbReference type="NCBI Taxonomy" id="2715964"/>
    <lineage>
        <taxon>Bacteria</taxon>
        <taxon>Pseudomonadati</taxon>
        <taxon>Pseudomonadota</taxon>
        <taxon>Gammaproteobacteria</taxon>
        <taxon>Pseudomonadales</taxon>
        <taxon>Pseudomonadaceae</taxon>
        <taxon>Pseudomonas</taxon>
    </lineage>
</organism>
<dbReference type="InterPro" id="IPR036291">
    <property type="entry name" value="NAD(P)-bd_dom_sf"/>
</dbReference>
<dbReference type="Pfam" id="PF13561">
    <property type="entry name" value="adh_short_C2"/>
    <property type="match status" value="1"/>
</dbReference>
<dbReference type="EMBL" id="JAAOCA010000036">
    <property type="protein sequence ID" value="MBD1601498.1"/>
    <property type="molecule type" value="Genomic_DNA"/>
</dbReference>
<dbReference type="SMART" id="SM00822">
    <property type="entry name" value="PKS_KR"/>
    <property type="match status" value="1"/>
</dbReference>
<evidence type="ECO:0000313" key="3">
    <source>
        <dbReference type="EMBL" id="MBD1601498.1"/>
    </source>
</evidence>
<dbReference type="PRINTS" id="PR00080">
    <property type="entry name" value="SDRFAMILY"/>
</dbReference>
<dbReference type="Proteomes" id="UP000805841">
    <property type="component" value="Unassembled WGS sequence"/>
</dbReference>
<dbReference type="InterPro" id="IPR057326">
    <property type="entry name" value="KR_dom"/>
</dbReference>
<dbReference type="PROSITE" id="PS00061">
    <property type="entry name" value="ADH_SHORT"/>
    <property type="match status" value="1"/>
</dbReference>
<dbReference type="PRINTS" id="PR00081">
    <property type="entry name" value="GDHRDH"/>
</dbReference>
<name>A0ABR7Z8A7_9PSED</name>
<dbReference type="RefSeq" id="WP_190424842.1">
    <property type="nucleotide sequence ID" value="NZ_JAAOCA010000036.1"/>
</dbReference>
<dbReference type="SUPFAM" id="SSF51735">
    <property type="entry name" value="NAD(P)-binding Rossmann-fold domains"/>
    <property type="match status" value="1"/>
</dbReference>